<dbReference type="CDD" id="cd06583">
    <property type="entry name" value="PGRP"/>
    <property type="match status" value="1"/>
</dbReference>
<dbReference type="EC" id="3.5.1.28" evidence="5"/>
<comment type="cofactor">
    <cofactor evidence="2">
        <name>Zn(2+)</name>
        <dbReference type="ChEBI" id="CHEBI:29105"/>
    </cofactor>
</comment>
<reference evidence="14" key="1">
    <citation type="submission" date="2016-05" db="EMBL/GenBank/DDBJ databases">
        <authorList>
            <person name="Cock P.J.A."/>
            <person name="Cock P.J.A."/>
        </authorList>
    </citation>
    <scope>NUCLEOTIDE SEQUENCE</scope>
    <source>
        <strain evidence="14">PWN146_assembly</strain>
    </source>
</reference>
<dbReference type="GO" id="GO:0071555">
    <property type="term" value="P:cell wall organization"/>
    <property type="evidence" value="ECO:0007669"/>
    <property type="project" value="UniProtKB-KW"/>
</dbReference>
<evidence type="ECO:0000256" key="12">
    <source>
        <dbReference type="ARBA" id="ARBA00042615"/>
    </source>
</evidence>
<evidence type="ECO:0000256" key="3">
    <source>
        <dbReference type="ARBA" id="ARBA00004496"/>
    </source>
</evidence>
<evidence type="ECO:0000256" key="10">
    <source>
        <dbReference type="ARBA" id="ARBA00023316"/>
    </source>
</evidence>
<dbReference type="InterPro" id="IPR002502">
    <property type="entry name" value="Amidase_domain"/>
</dbReference>
<dbReference type="SUPFAM" id="SSF55846">
    <property type="entry name" value="N-acetylmuramoyl-L-alanine amidase-like"/>
    <property type="match status" value="1"/>
</dbReference>
<keyword evidence="7" id="KW-0479">Metal-binding</keyword>
<dbReference type="PANTHER" id="PTHR30417:SF4">
    <property type="entry name" value="1,6-ANHYDRO-N-ACETYLMURAMYL-L-ALANINE AMIDASE AMPD"/>
    <property type="match status" value="1"/>
</dbReference>
<evidence type="ECO:0000313" key="14">
    <source>
        <dbReference type="EMBL" id="SAY41440.1"/>
    </source>
</evidence>
<evidence type="ECO:0000256" key="1">
    <source>
        <dbReference type="ARBA" id="ARBA00001561"/>
    </source>
</evidence>
<dbReference type="NCBIfam" id="NF008758">
    <property type="entry name" value="PRK11789.1"/>
    <property type="match status" value="1"/>
</dbReference>
<evidence type="ECO:0000256" key="2">
    <source>
        <dbReference type="ARBA" id="ARBA00001947"/>
    </source>
</evidence>
<protein>
    <recommendedName>
        <fullName evidence="11">1,6-anhydro-N-acetylmuramyl-L-alanine amidase AmpD</fullName>
        <ecNumber evidence="5">3.5.1.28</ecNumber>
    </recommendedName>
    <alternativeName>
        <fullName evidence="12">N-acetylmuramoyl-L-alanine amidase</fullName>
    </alternativeName>
</protein>
<keyword evidence="8 14" id="KW-0378">Hydrolase</keyword>
<evidence type="ECO:0000259" key="13">
    <source>
        <dbReference type="SMART" id="SM00644"/>
    </source>
</evidence>
<dbReference type="GO" id="GO:0009254">
    <property type="term" value="P:peptidoglycan turnover"/>
    <property type="evidence" value="ECO:0007669"/>
    <property type="project" value="TreeGrafter"/>
</dbReference>
<dbReference type="GO" id="GO:0046872">
    <property type="term" value="F:metal ion binding"/>
    <property type="evidence" value="ECO:0007669"/>
    <property type="project" value="UniProtKB-KW"/>
</dbReference>
<evidence type="ECO:0000256" key="8">
    <source>
        <dbReference type="ARBA" id="ARBA00022801"/>
    </source>
</evidence>
<keyword evidence="6" id="KW-0963">Cytoplasm</keyword>
<sequence>MQLENGWIVGVTRVVSPHCDRRPDDEPPSLLVIHNISLPPGEFGGPYIDQLFTGTLDPAQHPYFAEIHQLRVSAHCLIRRDGEIVQYVPFDQRAWHAGVSLYQGRDRCNDFSIGIELEGIDLLPYTEAQYHTLQAVTALLAERYPPLTTHIAGHCDIAPGRKTDPGPAFDWDRYLASLEQRGAPADAMLETRKRERNR</sequence>
<evidence type="ECO:0000256" key="6">
    <source>
        <dbReference type="ARBA" id="ARBA00022490"/>
    </source>
</evidence>
<evidence type="ECO:0000256" key="4">
    <source>
        <dbReference type="ARBA" id="ARBA00007553"/>
    </source>
</evidence>
<name>A0A1C3H8S1_SERMA</name>
<comment type="catalytic activity">
    <reaction evidence="1">
        <text>Hydrolyzes the link between N-acetylmuramoyl residues and L-amino acid residues in certain cell-wall glycopeptides.</text>
        <dbReference type="EC" id="3.5.1.28"/>
    </reaction>
</comment>
<dbReference type="SMART" id="SM00644">
    <property type="entry name" value="Ami_2"/>
    <property type="match status" value="1"/>
</dbReference>
<keyword evidence="10" id="KW-0961">Cell wall biogenesis/degradation</keyword>
<evidence type="ECO:0000256" key="5">
    <source>
        <dbReference type="ARBA" id="ARBA00011901"/>
    </source>
</evidence>
<gene>
    <name evidence="14" type="primary">ampD</name>
    <name evidence="14" type="ORF">PWN146_00092</name>
</gene>
<proteinExistence type="inferred from homology"/>
<dbReference type="InterPro" id="IPR051206">
    <property type="entry name" value="NAMLAA_amidase_2"/>
</dbReference>
<evidence type="ECO:0000256" key="7">
    <source>
        <dbReference type="ARBA" id="ARBA00022723"/>
    </source>
</evidence>
<dbReference type="Gene3D" id="3.40.80.10">
    <property type="entry name" value="Peptidoglycan recognition protein-like"/>
    <property type="match status" value="1"/>
</dbReference>
<organism evidence="14">
    <name type="scientific">Serratia marcescens</name>
    <dbReference type="NCBI Taxonomy" id="615"/>
    <lineage>
        <taxon>Bacteria</taxon>
        <taxon>Pseudomonadati</taxon>
        <taxon>Pseudomonadota</taxon>
        <taxon>Gammaproteobacteria</taxon>
        <taxon>Enterobacterales</taxon>
        <taxon>Yersiniaceae</taxon>
        <taxon>Serratia</taxon>
    </lineage>
</organism>
<dbReference type="PANTHER" id="PTHR30417">
    <property type="entry name" value="N-ACETYLMURAMOYL-L-ALANINE AMIDASE AMID"/>
    <property type="match status" value="1"/>
</dbReference>
<dbReference type="GO" id="GO:0008745">
    <property type="term" value="F:N-acetylmuramoyl-L-alanine amidase activity"/>
    <property type="evidence" value="ECO:0007669"/>
    <property type="project" value="UniProtKB-EC"/>
</dbReference>
<dbReference type="GO" id="GO:0005737">
    <property type="term" value="C:cytoplasm"/>
    <property type="evidence" value="ECO:0007669"/>
    <property type="project" value="UniProtKB-SubCell"/>
</dbReference>
<keyword evidence="9" id="KW-0862">Zinc</keyword>
<evidence type="ECO:0000256" key="9">
    <source>
        <dbReference type="ARBA" id="ARBA00022833"/>
    </source>
</evidence>
<feature type="domain" description="N-acetylmuramoyl-L-alanine amidase" evidence="13">
    <location>
        <begin position="16"/>
        <end position="166"/>
    </location>
</feature>
<dbReference type="GO" id="GO:0009253">
    <property type="term" value="P:peptidoglycan catabolic process"/>
    <property type="evidence" value="ECO:0007669"/>
    <property type="project" value="InterPro"/>
</dbReference>
<dbReference type="EMBL" id="LT575490">
    <property type="protein sequence ID" value="SAY41440.1"/>
    <property type="molecule type" value="Genomic_DNA"/>
</dbReference>
<comment type="similarity">
    <text evidence="4">Belongs to the N-acetylmuramoyl-L-alanine amidase 2 family.</text>
</comment>
<dbReference type="FunFam" id="3.40.80.10:FF:000002">
    <property type="entry name" value="1,6-anhydro-N-acetylmuramyl-L-alanine amidase"/>
    <property type="match status" value="1"/>
</dbReference>
<comment type="subcellular location">
    <subcellularLocation>
        <location evidence="3">Cytoplasm</location>
    </subcellularLocation>
</comment>
<dbReference type="Pfam" id="PF01510">
    <property type="entry name" value="Amidase_2"/>
    <property type="match status" value="1"/>
</dbReference>
<accession>A0A1C3H8S1</accession>
<dbReference type="InterPro" id="IPR036505">
    <property type="entry name" value="Amidase/PGRP_sf"/>
</dbReference>
<evidence type="ECO:0000256" key="11">
    <source>
        <dbReference type="ARBA" id="ARBA00039257"/>
    </source>
</evidence>
<dbReference type="AlphaFoldDB" id="A0A1C3H8S1"/>